<evidence type="ECO:0000256" key="5">
    <source>
        <dbReference type="ARBA" id="ARBA00022989"/>
    </source>
</evidence>
<evidence type="ECO:0000256" key="7">
    <source>
        <dbReference type="ARBA" id="ARBA00038475"/>
    </source>
</evidence>
<evidence type="ECO:0000256" key="1">
    <source>
        <dbReference type="ARBA" id="ARBA00004141"/>
    </source>
</evidence>
<keyword evidence="2" id="KW-0813">Transport</keyword>
<evidence type="ECO:0000256" key="3">
    <source>
        <dbReference type="ARBA" id="ARBA00022692"/>
    </source>
</evidence>
<evidence type="ECO:0000256" key="4">
    <source>
        <dbReference type="ARBA" id="ARBA00022737"/>
    </source>
</evidence>
<evidence type="ECO:0000256" key="8">
    <source>
        <dbReference type="SAM" id="MobiDB-lite"/>
    </source>
</evidence>
<keyword evidence="11" id="KW-1185">Reference proteome</keyword>
<feature type="transmembrane region" description="Helical" evidence="9">
    <location>
        <begin position="105"/>
        <end position="125"/>
    </location>
</feature>
<gene>
    <name evidence="10" type="ORF">Rhopal_006544-T1</name>
</gene>
<protein>
    <recommendedName>
        <fullName evidence="12">Mannose-P-dolichol utilization defect 1 protein homolog</fullName>
    </recommendedName>
</protein>
<feature type="transmembrane region" description="Helical" evidence="9">
    <location>
        <begin position="137"/>
        <end position="157"/>
    </location>
</feature>
<comment type="subcellular location">
    <subcellularLocation>
        <location evidence="1">Membrane</location>
        <topology evidence="1">Multi-pass membrane protein</topology>
    </subcellularLocation>
</comment>
<keyword evidence="3 9" id="KW-0812">Transmembrane</keyword>
<dbReference type="Pfam" id="PF04193">
    <property type="entry name" value="PQ-loop"/>
    <property type="match status" value="2"/>
</dbReference>
<keyword evidence="4" id="KW-0677">Repeat</keyword>
<dbReference type="GO" id="GO:0016020">
    <property type="term" value="C:membrane"/>
    <property type="evidence" value="ECO:0007669"/>
    <property type="project" value="UniProtKB-SubCell"/>
</dbReference>
<evidence type="ECO:0000313" key="10">
    <source>
        <dbReference type="EMBL" id="GJN93487.1"/>
    </source>
</evidence>
<keyword evidence="6 9" id="KW-0472">Membrane</keyword>
<name>A0AAV5GWS8_9BASI</name>
<comment type="similarity">
    <text evidence="7">Belongs to the MPDU1 (TC 2.A.43.3) family.</text>
</comment>
<dbReference type="PANTHER" id="PTHR12226">
    <property type="entry name" value="MANNOSE-P-DOLICHOL UTILIZATION DEFECT 1 LEC35 -RELATED"/>
    <property type="match status" value="1"/>
</dbReference>
<sequence>MAALQTVTHNLPAVVRDPLIALLGQECYTVLVWNTDFTSDRCLKLALSKGLGLGMVAGGAILKLPQIVTVVRSGSARGLSLSSYVLDTAATAITVAYNLRNGFPWSTYGEMVFLLAQNAVLIFLITSYSSRPTVPRLVPLVLLFSTLAYALSSTSLVPPSTLAFLQTLTIPLALSSKLPQIVSNFRAGSTGQLSAFLVFNSLAGCLARVFTTRTETNDPVLFWGFALGALLNGVIALQMILYRNKRDVEVFTKRADGEIAHAQTVTGVERKELPPIAAANVGVSTPVKQGIVGGGTQGTPQRTGSPASAGGSARRYVRRLD</sequence>
<organism evidence="10 11">
    <name type="scientific">Rhodotorula paludigena</name>
    <dbReference type="NCBI Taxonomy" id="86838"/>
    <lineage>
        <taxon>Eukaryota</taxon>
        <taxon>Fungi</taxon>
        <taxon>Dikarya</taxon>
        <taxon>Basidiomycota</taxon>
        <taxon>Pucciniomycotina</taxon>
        <taxon>Microbotryomycetes</taxon>
        <taxon>Sporidiobolales</taxon>
        <taxon>Sporidiobolaceae</taxon>
        <taxon>Rhodotorula</taxon>
    </lineage>
</organism>
<dbReference type="Proteomes" id="UP001342314">
    <property type="component" value="Unassembled WGS sequence"/>
</dbReference>
<feature type="region of interest" description="Disordered" evidence="8">
    <location>
        <begin position="291"/>
        <end position="321"/>
    </location>
</feature>
<dbReference type="AlphaFoldDB" id="A0AAV5GWS8"/>
<evidence type="ECO:0000313" key="11">
    <source>
        <dbReference type="Proteomes" id="UP001342314"/>
    </source>
</evidence>
<dbReference type="FunFam" id="1.20.1280.290:FF:000006">
    <property type="entry name" value="mannose-P-dolichol utilization defect 1 protein"/>
    <property type="match status" value="1"/>
</dbReference>
<evidence type="ECO:0000256" key="6">
    <source>
        <dbReference type="ARBA" id="ARBA00023136"/>
    </source>
</evidence>
<dbReference type="PANTHER" id="PTHR12226:SF2">
    <property type="entry name" value="MANNOSE-P-DOLICHOL UTILIZATION DEFECT 1 PROTEIN"/>
    <property type="match status" value="1"/>
</dbReference>
<dbReference type="EMBL" id="BQKY01000014">
    <property type="protein sequence ID" value="GJN93487.1"/>
    <property type="molecule type" value="Genomic_DNA"/>
</dbReference>
<reference evidence="10 11" key="1">
    <citation type="submission" date="2021-12" db="EMBL/GenBank/DDBJ databases">
        <title>High titer production of polyol ester of fatty acids by Rhodotorula paludigena BS15 towards product separation-free biomass refinery.</title>
        <authorList>
            <person name="Mano J."/>
            <person name="Ono H."/>
            <person name="Tanaka T."/>
            <person name="Naito K."/>
            <person name="Sushida H."/>
            <person name="Ike M."/>
            <person name="Tokuyasu K."/>
            <person name="Kitaoka M."/>
        </authorList>
    </citation>
    <scope>NUCLEOTIDE SEQUENCE [LARGE SCALE GENOMIC DNA]</scope>
    <source>
        <strain evidence="10 11">BS15</strain>
    </source>
</reference>
<dbReference type="InterPro" id="IPR006603">
    <property type="entry name" value="PQ-loop_rpt"/>
</dbReference>
<feature type="transmembrane region" description="Helical" evidence="9">
    <location>
        <begin position="222"/>
        <end position="242"/>
    </location>
</feature>
<accession>A0AAV5GWS8</accession>
<dbReference type="InterPro" id="IPR016817">
    <property type="entry name" value="MannP-dilichol_defect-1"/>
</dbReference>
<proteinExistence type="inferred from homology"/>
<evidence type="ECO:0000256" key="2">
    <source>
        <dbReference type="ARBA" id="ARBA00022448"/>
    </source>
</evidence>
<evidence type="ECO:0000256" key="9">
    <source>
        <dbReference type="SAM" id="Phobius"/>
    </source>
</evidence>
<dbReference type="Gene3D" id="1.20.1280.290">
    <property type="match status" value="2"/>
</dbReference>
<keyword evidence="5 9" id="KW-1133">Transmembrane helix</keyword>
<evidence type="ECO:0008006" key="12">
    <source>
        <dbReference type="Google" id="ProtNLM"/>
    </source>
</evidence>
<comment type="caution">
    <text evidence="10">The sequence shown here is derived from an EMBL/GenBank/DDBJ whole genome shotgun (WGS) entry which is preliminary data.</text>
</comment>
<dbReference type="SMART" id="SM00679">
    <property type="entry name" value="CTNS"/>
    <property type="match status" value="2"/>
</dbReference>